<dbReference type="Pfam" id="PF02645">
    <property type="entry name" value="DegV"/>
    <property type="match status" value="1"/>
</dbReference>
<accession>V9HM55</accession>
<dbReference type="PANTHER" id="PTHR33434">
    <property type="entry name" value="DEGV DOMAIN-CONTAINING PROTEIN DR_1986-RELATED"/>
    <property type="match status" value="1"/>
</dbReference>
<evidence type="ECO:0000313" key="2">
    <source>
        <dbReference type="EMBL" id="EFG31608.1"/>
    </source>
</evidence>
<dbReference type="KEGG" id="smur:BWP33_02550"/>
<evidence type="ECO:0000313" key="3">
    <source>
        <dbReference type="Proteomes" id="UP000017813"/>
    </source>
</evidence>
<gene>
    <name evidence="2" type="ORF">HMPREF9021_00003</name>
</gene>
<dbReference type="EMBL" id="ADCY02000001">
    <property type="protein sequence ID" value="EFG31608.1"/>
    <property type="molecule type" value="Genomic_DNA"/>
</dbReference>
<dbReference type="HOGENOM" id="CLU_048251_4_3_4"/>
<reference evidence="2 3" key="2">
    <citation type="submission" date="2011-10" db="EMBL/GenBank/DDBJ databases">
        <title>The Genome Sequence of Simonsiella muelleri ATCC 29453.</title>
        <authorList>
            <consortium name="The Broad Institute Genome Sequencing Platform"/>
            <consortium name="The Broad Institute Genome Sequencing Center for Infectious Disease"/>
            <person name="Earl A."/>
            <person name="Ward D."/>
            <person name="Feldgarden M."/>
            <person name="Gevers D."/>
            <person name="Izard J."/>
            <person name="Baranova O.V."/>
            <person name="Blanton J.M."/>
            <person name="Tanner A.C."/>
            <person name="Dewhirst F."/>
            <person name="Young S.K."/>
            <person name="Zeng Q."/>
            <person name="Gargeya S."/>
            <person name="Fitzgerald M."/>
            <person name="Haas B."/>
            <person name="Abouelleil A."/>
            <person name="Alvarado L."/>
            <person name="Arachchi H.M."/>
            <person name="Berlin A."/>
            <person name="Brown A."/>
            <person name="Chapman S.B."/>
            <person name="Chen Z."/>
            <person name="Dunbar C."/>
            <person name="Freedman E."/>
            <person name="Gearin G."/>
            <person name="Goldberg J."/>
            <person name="Griggs A."/>
            <person name="Gujja S."/>
            <person name="Heiman D."/>
            <person name="Howarth C."/>
            <person name="Larson L."/>
            <person name="Lui A."/>
            <person name="MacDonald P.J.P."/>
            <person name="Montmayeur A."/>
            <person name="Murphy C."/>
            <person name="Neiman D."/>
            <person name="Pearson M."/>
            <person name="Priest M."/>
            <person name="Roberts A."/>
            <person name="Saif S."/>
            <person name="Shea T."/>
            <person name="Shenoy N."/>
            <person name="Sisk P."/>
            <person name="Stolte C."/>
            <person name="Sykes S."/>
            <person name="Wortman J."/>
            <person name="Nusbaum C."/>
            <person name="Birren B."/>
        </authorList>
    </citation>
    <scope>NUCLEOTIDE SEQUENCE [LARGE SCALE GENOMIC DNA]</scope>
    <source>
        <strain evidence="2 3">ATCC 29453</strain>
    </source>
</reference>
<sequence length="284" mass="32157">MSKSVVVAMSTSGLDYYPFEHDIRILRLRVILGDETYVDSPEFIDHDKFIAWVNNNPDKLPKSAPPSSLELRKFFLGLLDEGYEDVLVITMSSELSKTYQQVIDIIPLLQGKMRVHVFNSRSGTFTEGLMALEADKMLKKGHSIQQVLNRLEEIRRLTHVMFGVDDLTYLVKNGRLSFASQFFANLFKIKPLINVDRDGRAVVAEKIMTTRRTMLAISDRIRQITASRDYYVFTLYSGDMEIHQEFVDVLAEYNNLSGLPAYPISPVVTAHSGISAFGVGLLPL</sequence>
<dbReference type="OrthoDB" id="9781230at2"/>
<dbReference type="PROSITE" id="PS51482">
    <property type="entry name" value="DEGV"/>
    <property type="match status" value="1"/>
</dbReference>
<keyword evidence="3" id="KW-1185">Reference proteome</keyword>
<proteinExistence type="predicted"/>
<dbReference type="SUPFAM" id="SSF82549">
    <property type="entry name" value="DAK1/DegV-like"/>
    <property type="match status" value="1"/>
</dbReference>
<dbReference type="PANTHER" id="PTHR33434:SF2">
    <property type="entry name" value="FATTY ACID-BINDING PROTEIN TM_1468"/>
    <property type="match status" value="1"/>
</dbReference>
<reference evidence="2 3" key="1">
    <citation type="submission" date="2010-03" db="EMBL/GenBank/DDBJ databases">
        <authorList>
            <consortium name="The Broad Institute Genome Sequencing Platform"/>
            <person name="Ward D."/>
            <person name="Earl A."/>
            <person name="Feldgarden M."/>
            <person name="Gevers D."/>
            <person name="Young S."/>
            <person name="Zeng Q."/>
            <person name="Koehrsen M."/>
            <person name="Alvarado L."/>
            <person name="Berlin A.M."/>
            <person name="Borenstein D."/>
            <person name="Chapman S.B."/>
            <person name="Chen Z."/>
            <person name="Engels R."/>
            <person name="Freedman E."/>
            <person name="Gellesch M."/>
            <person name="Goldberg J."/>
            <person name="Griggs A."/>
            <person name="Gujja S."/>
            <person name="Heilman E.R."/>
            <person name="Heiman D.I."/>
            <person name="Hepburn T.A."/>
            <person name="Howarth C."/>
            <person name="Jen D."/>
            <person name="Larson L."/>
            <person name="Mehta T."/>
            <person name="Park D."/>
            <person name="Pearson M."/>
            <person name="Richards J."/>
            <person name="Roberts A."/>
            <person name="Saif S."/>
            <person name="Shea T.D."/>
            <person name="Shenoy N."/>
            <person name="Sisk P."/>
            <person name="Stolte C."/>
            <person name="Sykes S.N."/>
            <person name="Walk T."/>
            <person name="White J."/>
            <person name="Yandava C."/>
            <person name="Izard J."/>
            <person name="Baranova O.V."/>
            <person name="Blanton J.M."/>
            <person name="Tanner A.C."/>
            <person name="Dewhirst F."/>
            <person name="Haas B."/>
            <person name="Nusbaum C."/>
            <person name="Birren B."/>
        </authorList>
    </citation>
    <scope>NUCLEOTIDE SEQUENCE [LARGE SCALE GENOMIC DNA]</scope>
    <source>
        <strain evidence="2 3">ATCC 29453</strain>
    </source>
</reference>
<comment type="caution">
    <text evidence="2">The sequence shown here is derived from an EMBL/GenBank/DDBJ whole genome shotgun (WGS) entry which is preliminary data.</text>
</comment>
<evidence type="ECO:0000256" key="1">
    <source>
        <dbReference type="ARBA" id="ARBA00023121"/>
    </source>
</evidence>
<dbReference type="GO" id="GO:0008289">
    <property type="term" value="F:lipid binding"/>
    <property type="evidence" value="ECO:0007669"/>
    <property type="project" value="UniProtKB-KW"/>
</dbReference>
<dbReference type="Proteomes" id="UP000017813">
    <property type="component" value="Unassembled WGS sequence"/>
</dbReference>
<dbReference type="InterPro" id="IPR003797">
    <property type="entry name" value="DegV"/>
</dbReference>
<dbReference type="Gene3D" id="3.40.50.10170">
    <property type="match status" value="1"/>
</dbReference>
<dbReference type="AlphaFoldDB" id="V9HM55"/>
<organism evidence="2 3">
    <name type="scientific">Simonsiella muelleri ATCC 29453</name>
    <dbReference type="NCBI Taxonomy" id="641147"/>
    <lineage>
        <taxon>Bacteria</taxon>
        <taxon>Pseudomonadati</taxon>
        <taxon>Pseudomonadota</taxon>
        <taxon>Betaproteobacteria</taxon>
        <taxon>Neisseriales</taxon>
        <taxon>Neisseriaceae</taxon>
        <taxon>Simonsiella</taxon>
    </lineage>
</organism>
<keyword evidence="1" id="KW-0446">Lipid-binding</keyword>
<name>V9HM55_9NEIS</name>
<dbReference type="InterPro" id="IPR050270">
    <property type="entry name" value="DegV_domain_contain"/>
</dbReference>
<dbReference type="InterPro" id="IPR043168">
    <property type="entry name" value="DegV_C"/>
</dbReference>
<dbReference type="eggNOG" id="COG1307">
    <property type="taxonomic scope" value="Bacteria"/>
</dbReference>
<dbReference type="NCBIfam" id="TIGR00762">
    <property type="entry name" value="DegV"/>
    <property type="match status" value="1"/>
</dbReference>
<dbReference type="Gene3D" id="3.30.1180.10">
    <property type="match status" value="1"/>
</dbReference>
<dbReference type="RefSeq" id="WP_002640936.1">
    <property type="nucleotide sequence ID" value="NZ_CP019448.1"/>
</dbReference>
<dbReference type="STRING" id="641147.HMPREF9021_00003"/>
<protein>
    <submittedName>
        <fullName evidence="2">DegV family EDD domain-containing protein</fullName>
    </submittedName>
</protein>